<protein>
    <submittedName>
        <fullName evidence="2">Energy transducer TonB</fullName>
    </submittedName>
</protein>
<name>A0ABU9N5B2_9FLAO</name>
<dbReference type="Pfam" id="PF03544">
    <property type="entry name" value="TonB_C"/>
    <property type="match status" value="2"/>
</dbReference>
<comment type="caution">
    <text evidence="2">The sequence shown here is derived from an EMBL/GenBank/DDBJ whole genome shotgun (WGS) entry which is preliminary data.</text>
</comment>
<evidence type="ECO:0000313" key="2">
    <source>
        <dbReference type="EMBL" id="MEM0542892.1"/>
    </source>
</evidence>
<proteinExistence type="predicted"/>
<dbReference type="InterPro" id="IPR037682">
    <property type="entry name" value="TonB_C"/>
</dbReference>
<accession>A0ABU9N5B2</accession>
<dbReference type="SUPFAM" id="SSF74653">
    <property type="entry name" value="TolA/TonB C-terminal domain"/>
    <property type="match status" value="2"/>
</dbReference>
<evidence type="ECO:0000259" key="1">
    <source>
        <dbReference type="Pfam" id="PF03544"/>
    </source>
</evidence>
<dbReference type="PANTHER" id="PTHR33446:SF2">
    <property type="entry name" value="PROTEIN TONB"/>
    <property type="match status" value="1"/>
</dbReference>
<dbReference type="InterPro" id="IPR051045">
    <property type="entry name" value="TonB-dependent_transducer"/>
</dbReference>
<keyword evidence="3" id="KW-1185">Reference proteome</keyword>
<dbReference type="PANTHER" id="PTHR33446">
    <property type="entry name" value="PROTEIN TONB-RELATED"/>
    <property type="match status" value="1"/>
</dbReference>
<dbReference type="RefSeq" id="WP_342696094.1">
    <property type="nucleotide sequence ID" value="NZ_JBCGDO010000011.1"/>
</dbReference>
<dbReference type="EMBL" id="JBCGDO010000011">
    <property type="protein sequence ID" value="MEM0542892.1"/>
    <property type="molecule type" value="Genomic_DNA"/>
</dbReference>
<dbReference type="Proteomes" id="UP001460072">
    <property type="component" value="Unassembled WGS sequence"/>
</dbReference>
<organism evidence="2 3">
    <name type="scientific">Flavobacterium aureirubrum</name>
    <dbReference type="NCBI Taxonomy" id="3133147"/>
    <lineage>
        <taxon>Bacteria</taxon>
        <taxon>Pseudomonadati</taxon>
        <taxon>Bacteroidota</taxon>
        <taxon>Flavobacteriia</taxon>
        <taxon>Flavobacteriales</taxon>
        <taxon>Flavobacteriaceae</taxon>
        <taxon>Flavobacterium</taxon>
    </lineage>
</organism>
<sequence length="253" mass="28319">MKIVTTLFLLILFPFFGFSQIGGEDEVYLNGDLIEAQFNGGGLENFSDYLTKNFDYSKVSKPGKLEATFTIDVEGNVTKIRITQVLDTESALEFVRVLKLCPKWEPAKRGGKPISIEIKYPLIFKEKIKSSANNEFTEKPISGPDSESDLQLYDIASVETKPDYIGGLQKFYQFIAENYRVPDIQGINGKVIVSFIVEKDGSLTDIKVIKDIGYGAGKEAVRVLEICPKWAPGRQNGKPIRCIYSLPISIRSR</sequence>
<feature type="domain" description="TonB C-terminal" evidence="1">
    <location>
        <begin position="185"/>
        <end position="248"/>
    </location>
</feature>
<reference evidence="2 3" key="1">
    <citation type="submission" date="2024-03" db="EMBL/GenBank/DDBJ databases">
        <title>Two novel species of the genus Flavobacterium exhibiting potentially degradation of complex polysaccharides.</title>
        <authorList>
            <person name="Lian X."/>
        </authorList>
    </citation>
    <scope>NUCLEOTIDE SEQUENCE [LARGE SCALE GENOMIC DNA]</scope>
    <source>
        <strain evidence="3">j3</strain>
    </source>
</reference>
<evidence type="ECO:0000313" key="3">
    <source>
        <dbReference type="Proteomes" id="UP001460072"/>
    </source>
</evidence>
<dbReference type="Gene3D" id="3.30.1150.10">
    <property type="match status" value="2"/>
</dbReference>
<gene>
    <name evidence="2" type="ORF">WFZ85_09695</name>
</gene>
<feature type="domain" description="TonB C-terminal" evidence="1">
    <location>
        <begin position="63"/>
        <end position="125"/>
    </location>
</feature>